<accession>A0A915K2E1</accession>
<evidence type="ECO:0000313" key="1">
    <source>
        <dbReference type="Proteomes" id="UP000887565"/>
    </source>
</evidence>
<sequence>MTRGYDMTLQNKTYILGLENYKTTSDTHKALATAQDTGQWQYDMKGQSTAASVVDNNKEIRGQFTN</sequence>
<organism evidence="1 2">
    <name type="scientific">Romanomermis culicivorax</name>
    <name type="common">Nematode worm</name>
    <dbReference type="NCBI Taxonomy" id="13658"/>
    <lineage>
        <taxon>Eukaryota</taxon>
        <taxon>Metazoa</taxon>
        <taxon>Ecdysozoa</taxon>
        <taxon>Nematoda</taxon>
        <taxon>Enoplea</taxon>
        <taxon>Dorylaimia</taxon>
        <taxon>Mermithida</taxon>
        <taxon>Mermithoidea</taxon>
        <taxon>Mermithidae</taxon>
        <taxon>Romanomermis</taxon>
    </lineage>
</organism>
<proteinExistence type="predicted"/>
<dbReference type="WBParaSite" id="nRc.2.0.1.t31988-RA">
    <property type="protein sequence ID" value="nRc.2.0.1.t31988-RA"/>
    <property type="gene ID" value="nRc.2.0.1.g31988"/>
</dbReference>
<evidence type="ECO:0000313" key="2">
    <source>
        <dbReference type="WBParaSite" id="nRc.2.0.1.t31988-RA"/>
    </source>
</evidence>
<reference evidence="2" key="1">
    <citation type="submission" date="2022-11" db="UniProtKB">
        <authorList>
            <consortium name="WormBaseParasite"/>
        </authorList>
    </citation>
    <scope>IDENTIFICATION</scope>
</reference>
<name>A0A915K2E1_ROMCU</name>
<dbReference type="Proteomes" id="UP000887565">
    <property type="component" value="Unplaced"/>
</dbReference>
<keyword evidence="1" id="KW-1185">Reference proteome</keyword>
<protein>
    <submittedName>
        <fullName evidence="2">Uncharacterized protein</fullName>
    </submittedName>
</protein>
<dbReference type="AlphaFoldDB" id="A0A915K2E1"/>